<dbReference type="GO" id="GO:0003887">
    <property type="term" value="F:DNA-directed DNA polymerase activity"/>
    <property type="evidence" value="ECO:0007669"/>
    <property type="project" value="UniProtKB-UniRule"/>
</dbReference>
<dbReference type="InterPro" id="IPR022635">
    <property type="entry name" value="DNA_polIII_beta_C"/>
</dbReference>
<dbReference type="InterPro" id="IPR001001">
    <property type="entry name" value="DNA_polIII_beta"/>
</dbReference>
<dbReference type="GO" id="GO:0009360">
    <property type="term" value="C:DNA polymerase III complex"/>
    <property type="evidence" value="ECO:0007669"/>
    <property type="project" value="InterPro"/>
</dbReference>
<evidence type="ECO:0000256" key="4">
    <source>
        <dbReference type="ARBA" id="ARBA00022490"/>
    </source>
</evidence>
<dbReference type="GO" id="GO:0003677">
    <property type="term" value="F:DNA binding"/>
    <property type="evidence" value="ECO:0007669"/>
    <property type="project" value="UniProtKB-UniRule"/>
</dbReference>
<evidence type="ECO:0000256" key="5">
    <source>
        <dbReference type="ARBA" id="ARBA00022679"/>
    </source>
</evidence>
<dbReference type="AlphaFoldDB" id="A0A7C5X290"/>
<evidence type="ECO:0000256" key="6">
    <source>
        <dbReference type="ARBA" id="ARBA00022695"/>
    </source>
</evidence>
<dbReference type="PIRSF" id="PIRSF000804">
    <property type="entry name" value="DNA_pol_III_b"/>
    <property type="match status" value="1"/>
</dbReference>
<dbReference type="PANTHER" id="PTHR30478">
    <property type="entry name" value="DNA POLYMERASE III SUBUNIT BETA"/>
    <property type="match status" value="1"/>
</dbReference>
<comment type="subcellular location">
    <subcellularLocation>
        <location evidence="1 10">Cytoplasm</location>
    </subcellularLocation>
</comment>
<dbReference type="Gene3D" id="3.10.150.10">
    <property type="entry name" value="DNA Polymerase III, subunit A, domain 2"/>
    <property type="match status" value="1"/>
</dbReference>
<evidence type="ECO:0000256" key="9">
    <source>
        <dbReference type="ARBA" id="ARBA00023125"/>
    </source>
</evidence>
<comment type="function">
    <text evidence="10">Confers DNA tethering and processivity to DNA polymerases and other proteins. Acts as a clamp, forming a ring around DNA (a reaction catalyzed by the clamp-loading complex) which diffuses in an ATP-independent manner freely and bidirectionally along dsDNA. Initially characterized for its ability to contact the catalytic subunit of DNA polymerase III (Pol III), a complex, multichain enzyme responsible for most of the replicative synthesis in bacteria; Pol III exhibits 3'-5' exonuclease proofreading activity. The beta chain is required for initiation of replication as well as for processivity of DNA replication.</text>
</comment>
<feature type="domain" description="DNA polymerase III beta sliding clamp central" evidence="12">
    <location>
        <begin position="126"/>
        <end position="237"/>
    </location>
</feature>
<comment type="similarity">
    <text evidence="2 10">Belongs to the beta sliding clamp family.</text>
</comment>
<dbReference type="Pfam" id="PF02768">
    <property type="entry name" value="DNA_pol3_beta_3"/>
    <property type="match status" value="1"/>
</dbReference>
<dbReference type="EMBL" id="DSAC01000098">
    <property type="protein sequence ID" value="HHO74551.1"/>
    <property type="molecule type" value="Genomic_DNA"/>
</dbReference>
<comment type="subunit">
    <text evidence="10">Forms a ring-shaped head-to-tail homodimer around DNA.</text>
</comment>
<accession>A0A7C5X290</accession>
<evidence type="ECO:0000259" key="12">
    <source>
        <dbReference type="Pfam" id="PF02767"/>
    </source>
</evidence>
<dbReference type="NCBIfam" id="TIGR00663">
    <property type="entry name" value="dnan"/>
    <property type="match status" value="1"/>
</dbReference>
<evidence type="ECO:0000256" key="3">
    <source>
        <dbReference type="ARBA" id="ARBA00021035"/>
    </source>
</evidence>
<evidence type="ECO:0000259" key="13">
    <source>
        <dbReference type="Pfam" id="PF02768"/>
    </source>
</evidence>
<comment type="caution">
    <text evidence="14">The sequence shown here is derived from an EMBL/GenBank/DDBJ whole genome shotgun (WGS) entry which is preliminary data.</text>
</comment>
<sequence>MRLFVDRVELEDVLTKAKSATEKKSALPVLNNFKLLAEEDRLIIYATDLENFLVLNLPARVESPGETSVNADKLTSIIKNLSSAEVYMELEEDKLIIKGGKSQFKLVCGDPSEFPEFPEVVCKGDIPSSLLLKGISKVDYAISKEDTRYALQGMYVGSKEGRLHFVGSDGHRLALYMPEGVSFEEELLLSRKSLKVLEKLLKDAIGSVEVGKDENFAHVKGENWSLSVRLLEGEYPDYMAVIPTDYRLNVLLDRSEFERALKRLSAIASTSAFPVKLSFSSEVILMEISEPEFGEGKDEVEILESLSAIEPMDIGFNGKYLLEALGEFDSDRVYLKAIDADSPVILESANLEKDPYLCVIMPMRL</sequence>
<dbReference type="InterPro" id="IPR022634">
    <property type="entry name" value="DNA_polIII_beta_N"/>
</dbReference>
<dbReference type="Pfam" id="PF00712">
    <property type="entry name" value="DNA_pol3_beta"/>
    <property type="match status" value="1"/>
</dbReference>
<evidence type="ECO:0000256" key="1">
    <source>
        <dbReference type="ARBA" id="ARBA00004496"/>
    </source>
</evidence>
<keyword evidence="6 10" id="KW-0548">Nucleotidyltransferase</keyword>
<name>A0A7C5X290_9AQUI</name>
<dbReference type="Pfam" id="PF02767">
    <property type="entry name" value="DNA_pol3_beta_2"/>
    <property type="match status" value="1"/>
</dbReference>
<evidence type="ECO:0000256" key="2">
    <source>
        <dbReference type="ARBA" id="ARBA00010752"/>
    </source>
</evidence>
<dbReference type="SUPFAM" id="SSF55979">
    <property type="entry name" value="DNA clamp"/>
    <property type="match status" value="3"/>
</dbReference>
<evidence type="ECO:0000256" key="7">
    <source>
        <dbReference type="ARBA" id="ARBA00022705"/>
    </source>
</evidence>
<evidence type="ECO:0000256" key="8">
    <source>
        <dbReference type="ARBA" id="ARBA00022932"/>
    </source>
</evidence>
<gene>
    <name evidence="14" type="primary">dnaN</name>
    <name evidence="14" type="ORF">ENN04_07990</name>
</gene>
<dbReference type="GO" id="GO:0005737">
    <property type="term" value="C:cytoplasm"/>
    <property type="evidence" value="ECO:0007669"/>
    <property type="project" value="UniProtKB-SubCell"/>
</dbReference>
<dbReference type="PANTHER" id="PTHR30478:SF0">
    <property type="entry name" value="BETA SLIDING CLAMP"/>
    <property type="match status" value="1"/>
</dbReference>
<dbReference type="GO" id="GO:0006271">
    <property type="term" value="P:DNA strand elongation involved in DNA replication"/>
    <property type="evidence" value="ECO:0007669"/>
    <property type="project" value="TreeGrafter"/>
</dbReference>
<proteinExistence type="inferred from homology"/>
<keyword evidence="8 10" id="KW-0239">DNA-directed DNA polymerase</keyword>
<dbReference type="InterPro" id="IPR046938">
    <property type="entry name" value="DNA_clamp_sf"/>
</dbReference>
<dbReference type="InterPro" id="IPR022637">
    <property type="entry name" value="DNA_polIII_beta_cen"/>
</dbReference>
<dbReference type="GO" id="GO:0008408">
    <property type="term" value="F:3'-5' exonuclease activity"/>
    <property type="evidence" value="ECO:0007669"/>
    <property type="project" value="InterPro"/>
</dbReference>
<protein>
    <recommendedName>
        <fullName evidence="3 10">Beta sliding clamp</fullName>
    </recommendedName>
</protein>
<keyword evidence="9" id="KW-0238">DNA-binding</keyword>
<dbReference type="Gene3D" id="3.70.10.10">
    <property type="match status" value="1"/>
</dbReference>
<evidence type="ECO:0000256" key="10">
    <source>
        <dbReference type="PIRNR" id="PIRNR000804"/>
    </source>
</evidence>
<reference evidence="14" key="1">
    <citation type="journal article" date="2020" name="mSystems">
        <title>Genome- and Community-Level Interaction Insights into Carbon Utilization and Element Cycling Functions of Hydrothermarchaeota in Hydrothermal Sediment.</title>
        <authorList>
            <person name="Zhou Z."/>
            <person name="Liu Y."/>
            <person name="Xu W."/>
            <person name="Pan J."/>
            <person name="Luo Z.H."/>
            <person name="Li M."/>
        </authorList>
    </citation>
    <scope>NUCLEOTIDE SEQUENCE [LARGE SCALE GENOMIC DNA]</scope>
    <source>
        <strain evidence="14">SpSt-114</strain>
    </source>
</reference>
<dbReference type="SMART" id="SM00480">
    <property type="entry name" value="POL3Bc"/>
    <property type="match status" value="1"/>
</dbReference>
<feature type="domain" description="DNA polymerase III beta sliding clamp C-terminal" evidence="13">
    <location>
        <begin position="240"/>
        <end position="364"/>
    </location>
</feature>
<feature type="domain" description="DNA polymerase III beta sliding clamp N-terminal" evidence="11">
    <location>
        <begin position="1"/>
        <end position="117"/>
    </location>
</feature>
<evidence type="ECO:0000259" key="11">
    <source>
        <dbReference type="Pfam" id="PF00712"/>
    </source>
</evidence>
<dbReference type="CDD" id="cd00140">
    <property type="entry name" value="beta_clamp"/>
    <property type="match status" value="1"/>
</dbReference>
<keyword evidence="4 10" id="KW-0963">Cytoplasm</keyword>
<evidence type="ECO:0000313" key="14">
    <source>
        <dbReference type="EMBL" id="HHO74551.1"/>
    </source>
</evidence>
<keyword evidence="5 10" id="KW-0808">Transferase</keyword>
<keyword evidence="7 10" id="KW-0235">DNA replication</keyword>
<organism evidence="14">
    <name type="scientific">Thermocrinis ruber</name>
    <dbReference type="NCBI Taxonomy" id="75906"/>
    <lineage>
        <taxon>Bacteria</taxon>
        <taxon>Pseudomonadati</taxon>
        <taxon>Aquificota</taxon>
        <taxon>Aquificia</taxon>
        <taxon>Aquificales</taxon>
        <taxon>Aquificaceae</taxon>
        <taxon>Thermocrinis</taxon>
    </lineage>
</organism>